<dbReference type="STRING" id="145857.GA0070616_4589"/>
<protein>
    <submittedName>
        <fullName evidence="1">Uncharacterized protein</fullName>
    </submittedName>
</protein>
<accession>A0A1C6SU73</accession>
<name>A0A1C6SU73_9ACTN</name>
<dbReference type="AlphaFoldDB" id="A0A1C6SU73"/>
<proteinExistence type="predicted"/>
<sequence length="68" mass="6825">MTDIDLAYLGRGALDAFAAGMSQGGDPGAQQYAARAQGQIVCDFPHDTLDPAHPGGAFAACPMCGAAL</sequence>
<evidence type="ECO:0000313" key="1">
    <source>
        <dbReference type="EMBL" id="SCL32919.1"/>
    </source>
</evidence>
<gene>
    <name evidence="1" type="ORF">GA0070616_4589</name>
</gene>
<reference evidence="1 2" key="1">
    <citation type="submission" date="2016-06" db="EMBL/GenBank/DDBJ databases">
        <authorList>
            <person name="Kjaerup R.B."/>
            <person name="Dalgaard T.S."/>
            <person name="Juul-Madsen H.R."/>
        </authorList>
    </citation>
    <scope>NUCLEOTIDE SEQUENCE [LARGE SCALE GENOMIC DNA]</scope>
    <source>
        <strain evidence="1 2">DSM 43818</strain>
    </source>
</reference>
<dbReference type="EMBL" id="FMHT01000003">
    <property type="protein sequence ID" value="SCL32919.1"/>
    <property type="molecule type" value="Genomic_DNA"/>
</dbReference>
<keyword evidence="2" id="KW-1185">Reference proteome</keyword>
<dbReference type="RefSeq" id="WP_091086784.1">
    <property type="nucleotide sequence ID" value="NZ_FMHT01000003.1"/>
</dbReference>
<organism evidence="1 2">
    <name type="scientific">Micromonospora nigra</name>
    <dbReference type="NCBI Taxonomy" id="145857"/>
    <lineage>
        <taxon>Bacteria</taxon>
        <taxon>Bacillati</taxon>
        <taxon>Actinomycetota</taxon>
        <taxon>Actinomycetes</taxon>
        <taxon>Micromonosporales</taxon>
        <taxon>Micromonosporaceae</taxon>
        <taxon>Micromonospora</taxon>
    </lineage>
</organism>
<evidence type="ECO:0000313" key="2">
    <source>
        <dbReference type="Proteomes" id="UP000199699"/>
    </source>
</evidence>
<dbReference type="Proteomes" id="UP000199699">
    <property type="component" value="Unassembled WGS sequence"/>
</dbReference>